<comment type="caution">
    <text evidence="2">The sequence shown here is derived from an EMBL/GenBank/DDBJ whole genome shotgun (WGS) entry which is preliminary data.</text>
</comment>
<organism evidence="2 3">
    <name type="scientific">Rhizoctonia solani AG-3 Rhs1AP</name>
    <dbReference type="NCBI Taxonomy" id="1086054"/>
    <lineage>
        <taxon>Eukaryota</taxon>
        <taxon>Fungi</taxon>
        <taxon>Dikarya</taxon>
        <taxon>Basidiomycota</taxon>
        <taxon>Agaricomycotina</taxon>
        <taxon>Agaricomycetes</taxon>
        <taxon>Cantharellales</taxon>
        <taxon>Ceratobasidiaceae</taxon>
        <taxon>Rhizoctonia</taxon>
    </lineage>
</organism>
<dbReference type="EMBL" id="JATN01000321">
    <property type="protein sequence ID" value="EUC59615.1"/>
    <property type="molecule type" value="Genomic_DNA"/>
</dbReference>
<sequence>MAIFQSALFVFQSLFGLSSRKDKSPSGTDWLKLALAVASQPEGDESRSTVRNALQTNNQEFLDYLRSALDTRSAATRRVAEINSDGVECRAFLPGSPALWGWTTNMAAEAAVLQAGIEDALDTSVFDSPSGSPSSDSQGAFEDSSEMGGATLRDIYAKAWELHREPLIWTPRGPVRILAPVVLRTLRTHALRSWECHLVYLLNGTEGDETATYLSRIQSKRL</sequence>
<accession>A0A0A1ULA1</accession>
<feature type="compositionally biased region" description="Low complexity" evidence="1">
    <location>
        <begin position="127"/>
        <end position="137"/>
    </location>
</feature>
<dbReference type="AlphaFoldDB" id="A0A0A1ULA1"/>
<protein>
    <submittedName>
        <fullName evidence="2">Uncharacterized protein</fullName>
    </submittedName>
</protein>
<dbReference type="Proteomes" id="UP000030108">
    <property type="component" value="Unassembled WGS sequence"/>
</dbReference>
<evidence type="ECO:0000313" key="3">
    <source>
        <dbReference type="Proteomes" id="UP000030108"/>
    </source>
</evidence>
<gene>
    <name evidence="2" type="ORF">RSOL_321540</name>
</gene>
<evidence type="ECO:0000256" key="1">
    <source>
        <dbReference type="SAM" id="MobiDB-lite"/>
    </source>
</evidence>
<feature type="non-terminal residue" evidence="2">
    <location>
        <position position="222"/>
    </location>
</feature>
<dbReference type="OrthoDB" id="3194200at2759"/>
<evidence type="ECO:0000313" key="2">
    <source>
        <dbReference type="EMBL" id="EUC59615.1"/>
    </source>
</evidence>
<name>A0A0A1ULA1_9AGAM</name>
<reference evidence="3" key="1">
    <citation type="journal article" date="2014" name="Genome Announc.">
        <title>Draft genome sequence of the plant-pathogenic soil fungus Rhizoctonia solani anastomosis group 3 strain Rhs1AP.</title>
        <authorList>
            <person name="Cubeta M.A."/>
            <person name="Thomas E."/>
            <person name="Dean R.A."/>
            <person name="Jabaji S."/>
            <person name="Neate S.M."/>
            <person name="Tavantzis S."/>
            <person name="Toda T."/>
            <person name="Vilgalys R."/>
            <person name="Bharathan N."/>
            <person name="Fedorova-Abrams N."/>
            <person name="Pakala S.B."/>
            <person name="Pakala S.M."/>
            <person name="Zafar N."/>
            <person name="Joardar V."/>
            <person name="Losada L."/>
            <person name="Nierman W.C."/>
        </authorList>
    </citation>
    <scope>NUCLEOTIDE SEQUENCE [LARGE SCALE GENOMIC DNA]</scope>
    <source>
        <strain evidence="3">AG-3</strain>
    </source>
</reference>
<feature type="region of interest" description="Disordered" evidence="1">
    <location>
        <begin position="124"/>
        <end position="146"/>
    </location>
</feature>
<proteinExistence type="predicted"/>